<dbReference type="OrthoDB" id="1434354at2759"/>
<evidence type="ECO:0000313" key="4">
    <source>
        <dbReference type="Proteomes" id="UP000693970"/>
    </source>
</evidence>
<dbReference type="AlphaFoldDB" id="A0A9K3K4P1"/>
<feature type="domain" description="CRAL-TRIO" evidence="1">
    <location>
        <begin position="156"/>
        <end position="320"/>
    </location>
</feature>
<reference evidence="2" key="1">
    <citation type="journal article" date="2021" name="Sci. Rep.">
        <title>Diploid genomic architecture of Nitzschia inconspicua, an elite biomass production diatom.</title>
        <authorList>
            <person name="Oliver A."/>
            <person name="Podell S."/>
            <person name="Pinowska A."/>
            <person name="Traller J.C."/>
            <person name="Smith S.R."/>
            <person name="McClure R."/>
            <person name="Beliaev A."/>
            <person name="Bohutskyi P."/>
            <person name="Hill E.A."/>
            <person name="Rabines A."/>
            <person name="Zheng H."/>
            <person name="Allen L.Z."/>
            <person name="Kuo A."/>
            <person name="Grigoriev I.V."/>
            <person name="Allen A.E."/>
            <person name="Hazlebeck D."/>
            <person name="Allen E.E."/>
        </authorList>
    </citation>
    <scope>NUCLEOTIDE SEQUENCE</scope>
    <source>
        <strain evidence="2">Hildebrandi</strain>
    </source>
</reference>
<protein>
    <submittedName>
        <fullName evidence="3">CRAL-TRIO domain containing protein</fullName>
    </submittedName>
    <submittedName>
        <fullName evidence="2">CRAL/TRIO domain containing protein</fullName>
    </submittedName>
</protein>
<organism evidence="2 4">
    <name type="scientific">Nitzschia inconspicua</name>
    <dbReference type="NCBI Taxonomy" id="303405"/>
    <lineage>
        <taxon>Eukaryota</taxon>
        <taxon>Sar</taxon>
        <taxon>Stramenopiles</taxon>
        <taxon>Ochrophyta</taxon>
        <taxon>Bacillariophyta</taxon>
        <taxon>Bacillariophyceae</taxon>
        <taxon>Bacillariophycidae</taxon>
        <taxon>Bacillariales</taxon>
        <taxon>Bacillariaceae</taxon>
        <taxon>Nitzschia</taxon>
    </lineage>
</organism>
<comment type="caution">
    <text evidence="2">The sequence shown here is derived from an EMBL/GenBank/DDBJ whole genome shotgun (WGS) entry which is preliminary data.</text>
</comment>
<dbReference type="EMBL" id="JAGRRH010000013">
    <property type="protein sequence ID" value="KAG7361331.1"/>
    <property type="molecule type" value="Genomic_DNA"/>
</dbReference>
<dbReference type="PANTHER" id="PTHR45824:SF29">
    <property type="entry name" value="GH16843P"/>
    <property type="match status" value="1"/>
</dbReference>
<proteinExistence type="predicted"/>
<evidence type="ECO:0000259" key="1">
    <source>
        <dbReference type="PROSITE" id="PS50191"/>
    </source>
</evidence>
<dbReference type="CDD" id="cd00170">
    <property type="entry name" value="SEC14"/>
    <property type="match status" value="1"/>
</dbReference>
<dbReference type="Proteomes" id="UP000693970">
    <property type="component" value="Unassembled WGS sequence"/>
</dbReference>
<dbReference type="Pfam" id="PF00650">
    <property type="entry name" value="CRAL_TRIO"/>
    <property type="match status" value="1"/>
</dbReference>
<sequence length="338" mass="38957">MTGQPALMETATLEEDNCDAPHTKARRSLFGSVMKHMLSDSEMSALGDQMIQNLSEDEKEHAARSSYKYLWKSVTSSKSEKESKEFQEEQSKMAKSMAMRFIQSKKGNYAVAMQKFKSAIAFRKQMDLDGLRLCFQADKLDLDDATREKYAMYRERLSERMTTGRVYVCGYDKQGRAIYTIYAARTKDFDPEWFLKESLFNFEKALACTERESGGVKDSITVIGNYTGFQSKHSAPMSISHRFMDSLRQNYPGRVHRVYLLRTPTSFMVFWSLLKPFIGTDTRKKIIFLSERHRQEQFADLVDPSQAAPWMLDGGSKTKEFDSNEYLNDIPFDACFDS</sequence>
<reference evidence="2" key="2">
    <citation type="submission" date="2021-04" db="EMBL/GenBank/DDBJ databases">
        <authorList>
            <person name="Podell S."/>
        </authorList>
    </citation>
    <scope>NUCLEOTIDE SEQUENCE</scope>
    <source>
        <strain evidence="2">Hildebrandi</strain>
    </source>
</reference>
<accession>A0A9K3K4P1</accession>
<dbReference type="InterPro" id="IPR052578">
    <property type="entry name" value="PI_Transfer_CRAL-TRIO"/>
</dbReference>
<name>A0A9K3K4P1_9STRA</name>
<dbReference type="EMBL" id="JAGRRH010000100">
    <property type="protein sequence ID" value="KAG7336938.1"/>
    <property type="molecule type" value="Genomic_DNA"/>
</dbReference>
<keyword evidence="4" id="KW-1185">Reference proteome</keyword>
<dbReference type="PROSITE" id="PS50191">
    <property type="entry name" value="CRAL_TRIO"/>
    <property type="match status" value="1"/>
</dbReference>
<dbReference type="InterPro" id="IPR001251">
    <property type="entry name" value="CRAL-TRIO_dom"/>
</dbReference>
<gene>
    <name evidence="2" type="ORF">IV203_017711</name>
    <name evidence="3" type="ORF">IV203_036431</name>
</gene>
<evidence type="ECO:0000313" key="3">
    <source>
        <dbReference type="EMBL" id="KAG7361331.1"/>
    </source>
</evidence>
<dbReference type="SMART" id="SM00516">
    <property type="entry name" value="SEC14"/>
    <property type="match status" value="1"/>
</dbReference>
<evidence type="ECO:0000313" key="2">
    <source>
        <dbReference type="EMBL" id="KAG7336938.1"/>
    </source>
</evidence>
<dbReference type="PANTHER" id="PTHR45824">
    <property type="entry name" value="GH16843P"/>
    <property type="match status" value="1"/>
</dbReference>
<dbReference type="GO" id="GO:0008526">
    <property type="term" value="F:phosphatidylinositol transfer activity"/>
    <property type="evidence" value="ECO:0007669"/>
    <property type="project" value="TreeGrafter"/>
</dbReference>